<evidence type="ECO:0000256" key="3">
    <source>
        <dbReference type="ARBA" id="ARBA00022692"/>
    </source>
</evidence>
<evidence type="ECO:0000256" key="1">
    <source>
        <dbReference type="ARBA" id="ARBA00004434"/>
    </source>
</evidence>
<sequence length="583" mass="64447">MSPVAHLVVTYATPVVILSVALAKYSAPVWVFTAAKDFLYAQFTSQVRIGQEHDLQKQVMAWLATNRLENANALALADQRPRKKASTWSPPTDDPVYELRIAWRGTIATPRQTEVPPPEDEEEDEEDTDQLIYVPDVGCQFSYEGYRMWFEKYTETYNDPRDGRPQSSHTVIISCLTMFAGVKPLQRFLEHVKNEATVSFDAGITSYRPAALGSVAIRENDELLRWDSGIWRPRRKLDAVTLDAHIKVPLMKDIHDHLDPRTKRFYIHNVIPYRKGYLMYGPPGTGKTSFAAALAGEYGLNVYMLSLAGNNMTDRGLESLFEQLPEQCVVLMEDIDSAGIKRENMQTQPEPKEPEERPRSPSGYQRPIPRDINGYPISPPKPPRNLSNNPDALDKALVRAGRIDKKIHFGYASREVAGKMFTRVYCKSPAQLLDRERPFEGIPRLARAFAEQIPLGAITPAEIQCLLLSYRTDPIAAVAATAGFVAEAMEEKRKGTNVAGFEPDLDGFVFPADGVGQVEGAISLPTSSSVLSPGGNAGAESGKSSPAMTPGPTVTEAESAAEDEDTGEAVERFRGRGFGRGGR</sequence>
<feature type="compositionally biased region" description="Acidic residues" evidence="12">
    <location>
        <begin position="559"/>
        <end position="568"/>
    </location>
</feature>
<reference evidence="14 15" key="1">
    <citation type="submission" date="2017-03" db="EMBL/GenBank/DDBJ databases">
        <title>Genomes of endolithic fungi from Antarctica.</title>
        <authorList>
            <person name="Coleine C."/>
            <person name="Masonjones S."/>
            <person name="Stajich J.E."/>
        </authorList>
    </citation>
    <scope>NUCLEOTIDE SEQUENCE [LARGE SCALE GENOMIC DNA]</scope>
    <source>
        <strain evidence="14 15">CCFEE 5184</strain>
    </source>
</reference>
<feature type="region of interest" description="Disordered" evidence="12">
    <location>
        <begin position="340"/>
        <end position="391"/>
    </location>
</feature>
<dbReference type="InterPro" id="IPR027417">
    <property type="entry name" value="P-loop_NTPase"/>
</dbReference>
<evidence type="ECO:0000259" key="13">
    <source>
        <dbReference type="SMART" id="SM00382"/>
    </source>
</evidence>
<dbReference type="OrthoDB" id="10251412at2759"/>
<keyword evidence="7" id="KW-0067">ATP-binding</keyword>
<gene>
    <name evidence="14" type="ORF">B0A55_04077</name>
</gene>
<keyword evidence="3" id="KW-0812">Transmembrane</keyword>
<dbReference type="SMART" id="SM00382">
    <property type="entry name" value="AAA"/>
    <property type="match status" value="1"/>
</dbReference>
<accession>A0A4U0XX32</accession>
<evidence type="ECO:0000256" key="6">
    <source>
        <dbReference type="ARBA" id="ARBA00022801"/>
    </source>
</evidence>
<feature type="domain" description="AAA+ ATPase" evidence="13">
    <location>
        <begin position="273"/>
        <end position="413"/>
    </location>
</feature>
<dbReference type="InterPro" id="IPR003593">
    <property type="entry name" value="AAA+_ATPase"/>
</dbReference>
<dbReference type="GO" id="GO:0005743">
    <property type="term" value="C:mitochondrial inner membrane"/>
    <property type="evidence" value="ECO:0007669"/>
    <property type="project" value="UniProtKB-SubCell"/>
</dbReference>
<dbReference type="EMBL" id="NAJQ01000084">
    <property type="protein sequence ID" value="TKA79685.1"/>
    <property type="molecule type" value="Genomic_DNA"/>
</dbReference>
<feature type="compositionally biased region" description="Basic and acidic residues" evidence="12">
    <location>
        <begin position="340"/>
        <end position="359"/>
    </location>
</feature>
<dbReference type="InterPro" id="IPR050747">
    <property type="entry name" value="Mitochondrial_chaperone_BCS1"/>
</dbReference>
<comment type="caution">
    <text evidence="14">The sequence shown here is derived from an EMBL/GenBank/DDBJ whole genome shotgun (WGS) entry which is preliminary data.</text>
</comment>
<evidence type="ECO:0000313" key="15">
    <source>
        <dbReference type="Proteomes" id="UP000309340"/>
    </source>
</evidence>
<evidence type="ECO:0000256" key="4">
    <source>
        <dbReference type="ARBA" id="ARBA00022741"/>
    </source>
</evidence>
<keyword evidence="4" id="KW-0547">Nucleotide-binding</keyword>
<evidence type="ECO:0000256" key="9">
    <source>
        <dbReference type="ARBA" id="ARBA00023128"/>
    </source>
</evidence>
<dbReference type="GO" id="GO:0016887">
    <property type="term" value="F:ATP hydrolysis activity"/>
    <property type="evidence" value="ECO:0007669"/>
    <property type="project" value="InterPro"/>
</dbReference>
<keyword evidence="9" id="KW-0496">Mitochondrion</keyword>
<dbReference type="AlphaFoldDB" id="A0A4U0XX32"/>
<comment type="catalytic activity">
    <reaction evidence="11">
        <text>ATP + H2O = ADP + phosphate + H(+)</text>
        <dbReference type="Rhea" id="RHEA:13065"/>
        <dbReference type="ChEBI" id="CHEBI:15377"/>
        <dbReference type="ChEBI" id="CHEBI:15378"/>
        <dbReference type="ChEBI" id="CHEBI:30616"/>
        <dbReference type="ChEBI" id="CHEBI:43474"/>
        <dbReference type="ChEBI" id="CHEBI:456216"/>
    </reaction>
    <physiologicalReaction direction="left-to-right" evidence="11">
        <dbReference type="Rhea" id="RHEA:13066"/>
    </physiologicalReaction>
</comment>
<evidence type="ECO:0000256" key="11">
    <source>
        <dbReference type="ARBA" id="ARBA00048778"/>
    </source>
</evidence>
<dbReference type="InterPro" id="IPR057495">
    <property type="entry name" value="AAA_lid_BCS1"/>
</dbReference>
<feature type="region of interest" description="Disordered" evidence="12">
    <location>
        <begin position="525"/>
        <end position="583"/>
    </location>
</feature>
<evidence type="ECO:0000256" key="5">
    <source>
        <dbReference type="ARBA" id="ARBA00022792"/>
    </source>
</evidence>
<comment type="subcellular location">
    <subcellularLocation>
        <location evidence="1">Mitochondrion inner membrane</location>
        <topology evidence="1">Single-pass membrane protein</topology>
    </subcellularLocation>
</comment>
<evidence type="ECO:0000313" key="14">
    <source>
        <dbReference type="EMBL" id="TKA79685.1"/>
    </source>
</evidence>
<name>A0A4U0XX32_9PEZI</name>
<evidence type="ECO:0000256" key="12">
    <source>
        <dbReference type="SAM" id="MobiDB-lite"/>
    </source>
</evidence>
<dbReference type="SUPFAM" id="SSF52540">
    <property type="entry name" value="P-loop containing nucleoside triphosphate hydrolases"/>
    <property type="match status" value="1"/>
</dbReference>
<dbReference type="Gene3D" id="3.40.50.300">
    <property type="entry name" value="P-loop containing nucleotide triphosphate hydrolases"/>
    <property type="match status" value="1"/>
</dbReference>
<dbReference type="Pfam" id="PF08740">
    <property type="entry name" value="BCS1_N"/>
    <property type="match status" value="1"/>
</dbReference>
<keyword evidence="5" id="KW-0999">Mitochondrion inner membrane</keyword>
<organism evidence="14 15">
    <name type="scientific">Friedmanniomyces simplex</name>
    <dbReference type="NCBI Taxonomy" id="329884"/>
    <lineage>
        <taxon>Eukaryota</taxon>
        <taxon>Fungi</taxon>
        <taxon>Dikarya</taxon>
        <taxon>Ascomycota</taxon>
        <taxon>Pezizomycotina</taxon>
        <taxon>Dothideomycetes</taxon>
        <taxon>Dothideomycetidae</taxon>
        <taxon>Mycosphaerellales</taxon>
        <taxon>Teratosphaeriaceae</taxon>
        <taxon>Friedmanniomyces</taxon>
    </lineage>
</organism>
<feature type="region of interest" description="Disordered" evidence="12">
    <location>
        <begin position="108"/>
        <end position="128"/>
    </location>
</feature>
<keyword evidence="6" id="KW-0378">Hydrolase</keyword>
<dbReference type="Pfam" id="PF25426">
    <property type="entry name" value="AAA_lid_BCS1"/>
    <property type="match status" value="1"/>
</dbReference>
<dbReference type="GO" id="GO:0005524">
    <property type="term" value="F:ATP binding"/>
    <property type="evidence" value="ECO:0007669"/>
    <property type="project" value="UniProtKB-KW"/>
</dbReference>
<evidence type="ECO:0000256" key="8">
    <source>
        <dbReference type="ARBA" id="ARBA00022989"/>
    </source>
</evidence>
<feature type="compositionally biased region" description="Acidic residues" evidence="12">
    <location>
        <begin position="117"/>
        <end position="128"/>
    </location>
</feature>
<dbReference type="InterPro" id="IPR003959">
    <property type="entry name" value="ATPase_AAA_core"/>
</dbReference>
<keyword evidence="15" id="KW-1185">Reference proteome</keyword>
<evidence type="ECO:0000256" key="2">
    <source>
        <dbReference type="ARBA" id="ARBA00007448"/>
    </source>
</evidence>
<evidence type="ECO:0000256" key="7">
    <source>
        <dbReference type="ARBA" id="ARBA00022840"/>
    </source>
</evidence>
<evidence type="ECO:0000256" key="10">
    <source>
        <dbReference type="ARBA" id="ARBA00023136"/>
    </source>
</evidence>
<protein>
    <recommendedName>
        <fullName evidence="13">AAA+ ATPase domain-containing protein</fullName>
    </recommendedName>
</protein>
<dbReference type="PANTHER" id="PTHR23070">
    <property type="entry name" value="BCS1 AAA-TYPE ATPASE"/>
    <property type="match status" value="1"/>
</dbReference>
<dbReference type="InterPro" id="IPR014851">
    <property type="entry name" value="BCS1_N"/>
</dbReference>
<keyword evidence="8" id="KW-1133">Transmembrane helix</keyword>
<proteinExistence type="inferred from homology"/>
<dbReference type="STRING" id="329884.A0A4U0XX32"/>
<comment type="similarity">
    <text evidence="2">Belongs to the AAA ATPase family. BCS1 subfamily.</text>
</comment>
<dbReference type="Proteomes" id="UP000309340">
    <property type="component" value="Unassembled WGS sequence"/>
</dbReference>
<keyword evidence="10" id="KW-0472">Membrane</keyword>
<dbReference type="Pfam" id="PF00004">
    <property type="entry name" value="AAA"/>
    <property type="match status" value="1"/>
</dbReference>